<reference evidence="2" key="1">
    <citation type="journal article" date="2019" name="Int. J. Syst. Evol. Microbiol.">
        <title>The Global Catalogue of Microorganisms (GCM) 10K type strain sequencing project: providing services to taxonomists for standard genome sequencing and annotation.</title>
        <authorList>
            <consortium name="The Broad Institute Genomics Platform"/>
            <consortium name="The Broad Institute Genome Sequencing Center for Infectious Disease"/>
            <person name="Wu L."/>
            <person name="Ma J."/>
        </authorList>
    </citation>
    <scope>NUCLEOTIDE SEQUENCE [LARGE SCALE GENOMIC DNA]</scope>
    <source>
        <strain evidence="2">JCM 12165</strain>
    </source>
</reference>
<protein>
    <submittedName>
        <fullName evidence="1">Uncharacterized protein</fullName>
    </submittedName>
</protein>
<organism evidence="1 2">
    <name type="scientific">Bacillus daqingensis</name>
    <dbReference type="NCBI Taxonomy" id="872396"/>
    <lineage>
        <taxon>Bacteria</taxon>
        <taxon>Bacillati</taxon>
        <taxon>Bacillota</taxon>
        <taxon>Bacilli</taxon>
        <taxon>Bacillales</taxon>
        <taxon>Bacillaceae</taxon>
        <taxon>Bacillus</taxon>
    </lineage>
</organism>
<evidence type="ECO:0000313" key="2">
    <source>
        <dbReference type="Proteomes" id="UP001595896"/>
    </source>
</evidence>
<comment type="caution">
    <text evidence="1">The sequence shown here is derived from an EMBL/GenBank/DDBJ whole genome shotgun (WGS) entry which is preliminary data.</text>
</comment>
<dbReference type="RefSeq" id="WP_377909989.1">
    <property type="nucleotide sequence ID" value="NZ_JBHSGK010000013.1"/>
</dbReference>
<sequence>MSMTHFPELTEKVHAPRALHIRFPLGRTFGQPGRGDLQKRILQDMLEAAQQAEPEILRRLDYKWRRD</sequence>
<accession>A0ABV9NWZ0</accession>
<keyword evidence="2" id="KW-1185">Reference proteome</keyword>
<dbReference type="EMBL" id="JBHSGK010000013">
    <property type="protein sequence ID" value="MFC4737391.1"/>
    <property type="molecule type" value="Genomic_DNA"/>
</dbReference>
<evidence type="ECO:0000313" key="1">
    <source>
        <dbReference type="EMBL" id="MFC4737391.1"/>
    </source>
</evidence>
<proteinExistence type="predicted"/>
<name>A0ABV9NWZ0_9BACI</name>
<gene>
    <name evidence="1" type="ORF">ACFO4L_12385</name>
</gene>
<dbReference type="Proteomes" id="UP001595896">
    <property type="component" value="Unassembled WGS sequence"/>
</dbReference>